<dbReference type="PROSITE" id="PS00019">
    <property type="entry name" value="ACTININ_1"/>
    <property type="match status" value="1"/>
</dbReference>
<evidence type="ECO:0000256" key="3">
    <source>
        <dbReference type="SAM" id="MobiDB-lite"/>
    </source>
</evidence>
<evidence type="ECO:0000313" key="5">
    <source>
        <dbReference type="Ensembl" id="ENSGACP00000007205.1"/>
    </source>
</evidence>
<feature type="region of interest" description="Disordered" evidence="3">
    <location>
        <begin position="116"/>
        <end position="135"/>
    </location>
</feature>
<dbReference type="Pfam" id="PF03501">
    <property type="entry name" value="S10_plectin"/>
    <property type="match status" value="1"/>
</dbReference>
<dbReference type="Gene3D" id="1.10.418.10">
    <property type="entry name" value="Calponin-like domain"/>
    <property type="match status" value="2"/>
</dbReference>
<dbReference type="GO" id="GO:0003779">
    <property type="term" value="F:actin binding"/>
    <property type="evidence" value="ECO:0007669"/>
    <property type="project" value="UniProtKB-KW"/>
</dbReference>
<dbReference type="InterPro" id="IPR018159">
    <property type="entry name" value="Spectrin/alpha-actinin"/>
</dbReference>
<reference evidence="5" key="2">
    <citation type="submission" date="2024-04" db="UniProtKB">
        <authorList>
            <consortium name="Ensembl"/>
        </authorList>
    </citation>
    <scope>IDENTIFICATION</scope>
</reference>
<dbReference type="InterPro" id="IPR005326">
    <property type="entry name" value="Plectin_eS10_N"/>
</dbReference>
<dbReference type="SUPFAM" id="SSF47576">
    <property type="entry name" value="Calponin-homology domain, CH-domain"/>
    <property type="match status" value="1"/>
</dbReference>
<protein>
    <submittedName>
        <fullName evidence="5">Plectin b</fullName>
    </submittedName>
</protein>
<dbReference type="GO" id="GO:0030056">
    <property type="term" value="C:hemidesmosome"/>
    <property type="evidence" value="ECO:0007669"/>
    <property type="project" value="TreeGrafter"/>
</dbReference>
<dbReference type="SUPFAM" id="SSF46966">
    <property type="entry name" value="Spectrin repeat"/>
    <property type="match status" value="3"/>
</dbReference>
<dbReference type="CDD" id="cd21188">
    <property type="entry name" value="CH_PLEC-like_rpt1"/>
    <property type="match status" value="1"/>
</dbReference>
<dbReference type="GO" id="GO:0031581">
    <property type="term" value="P:hemidesmosome assembly"/>
    <property type="evidence" value="ECO:0007669"/>
    <property type="project" value="TreeGrafter"/>
</dbReference>
<dbReference type="GO" id="GO:0030016">
    <property type="term" value="C:myofibril"/>
    <property type="evidence" value="ECO:0007669"/>
    <property type="project" value="UniProtKB-ARBA"/>
</dbReference>
<dbReference type="Ensembl" id="ENSGACT00000007223.1">
    <property type="protein sequence ID" value="ENSGACP00000007205.1"/>
    <property type="gene ID" value="ENSGACG00000005431.1"/>
</dbReference>
<evidence type="ECO:0000256" key="2">
    <source>
        <dbReference type="ARBA" id="ARBA00023203"/>
    </source>
</evidence>
<organism evidence="5">
    <name type="scientific">Gasterosteus aculeatus</name>
    <name type="common">Three-spined stickleback</name>
    <dbReference type="NCBI Taxonomy" id="69293"/>
    <lineage>
        <taxon>Eukaryota</taxon>
        <taxon>Metazoa</taxon>
        <taxon>Chordata</taxon>
        <taxon>Craniata</taxon>
        <taxon>Vertebrata</taxon>
        <taxon>Euteleostomi</taxon>
        <taxon>Actinopterygii</taxon>
        <taxon>Neopterygii</taxon>
        <taxon>Teleostei</taxon>
        <taxon>Neoteleostei</taxon>
        <taxon>Acanthomorphata</taxon>
        <taxon>Eupercaria</taxon>
        <taxon>Perciformes</taxon>
        <taxon>Cottioidei</taxon>
        <taxon>Gasterosteales</taxon>
        <taxon>Gasterosteidae</taxon>
        <taxon>Gasterosteus</taxon>
    </lineage>
</organism>
<dbReference type="Pfam" id="PF21020">
    <property type="entry name" value="Spectrin_4"/>
    <property type="match status" value="1"/>
</dbReference>
<dbReference type="Gene3D" id="1.20.58.60">
    <property type="match status" value="3"/>
</dbReference>
<dbReference type="Gene3D" id="2.30.30.40">
    <property type="entry name" value="SH3 Domains"/>
    <property type="match status" value="1"/>
</dbReference>
<dbReference type="SMART" id="SM00150">
    <property type="entry name" value="SPEC"/>
    <property type="match status" value="2"/>
</dbReference>
<accession>G3NPE1</accession>
<dbReference type="InterPro" id="IPR001589">
    <property type="entry name" value="Actinin_actin-bd_CS"/>
</dbReference>
<dbReference type="PROSITE" id="PS00020">
    <property type="entry name" value="ACTININ_2"/>
    <property type="match status" value="1"/>
</dbReference>
<dbReference type="GO" id="GO:0048471">
    <property type="term" value="C:perinuclear region of cytoplasm"/>
    <property type="evidence" value="ECO:0007669"/>
    <property type="project" value="TreeGrafter"/>
</dbReference>
<dbReference type="GO" id="GO:0005200">
    <property type="term" value="F:structural constituent of cytoskeleton"/>
    <property type="evidence" value="ECO:0007669"/>
    <property type="project" value="TreeGrafter"/>
</dbReference>
<evidence type="ECO:0000256" key="1">
    <source>
        <dbReference type="ARBA" id="ARBA00022737"/>
    </source>
</evidence>
<keyword evidence="1" id="KW-0677">Repeat</keyword>
<dbReference type="GO" id="GO:0045104">
    <property type="term" value="P:intermediate filament cytoskeleton organization"/>
    <property type="evidence" value="ECO:0007669"/>
    <property type="project" value="InterPro"/>
</dbReference>
<dbReference type="Pfam" id="PF00435">
    <property type="entry name" value="Spectrin"/>
    <property type="match status" value="1"/>
</dbReference>
<dbReference type="GO" id="GO:0005882">
    <property type="term" value="C:intermediate filament"/>
    <property type="evidence" value="ECO:0007669"/>
    <property type="project" value="TreeGrafter"/>
</dbReference>
<dbReference type="PANTHER" id="PTHR23169:SF20">
    <property type="entry name" value="PLECTIN"/>
    <property type="match status" value="1"/>
</dbReference>
<dbReference type="InterPro" id="IPR036388">
    <property type="entry name" value="WH-like_DNA-bd_sf"/>
</dbReference>
<dbReference type="PROSITE" id="PS50021">
    <property type="entry name" value="CH"/>
    <property type="match status" value="2"/>
</dbReference>
<dbReference type="SMART" id="SM00033">
    <property type="entry name" value="CH"/>
    <property type="match status" value="2"/>
</dbReference>
<dbReference type="InterPro" id="IPR036872">
    <property type="entry name" value="CH_dom_sf"/>
</dbReference>
<feature type="domain" description="Calponin-homology (CH)" evidence="4">
    <location>
        <begin position="191"/>
        <end position="300"/>
    </location>
</feature>
<dbReference type="GO" id="GO:0030506">
    <property type="term" value="F:ankyrin binding"/>
    <property type="evidence" value="ECO:0007669"/>
    <property type="project" value="TreeGrafter"/>
</dbReference>
<dbReference type="Pfam" id="PF00307">
    <property type="entry name" value="CH"/>
    <property type="match status" value="2"/>
</dbReference>
<dbReference type="Gene3D" id="1.10.10.10">
    <property type="entry name" value="Winged helix-like DNA-binding domain superfamily/Winged helix DNA-binding domain"/>
    <property type="match status" value="1"/>
</dbReference>
<dbReference type="Bgee" id="ENSGACG00000005431">
    <property type="expression patterns" value="Expressed in zone of skin and 13 other cell types or tissues"/>
</dbReference>
<dbReference type="GO" id="GO:0042060">
    <property type="term" value="P:wound healing"/>
    <property type="evidence" value="ECO:0007669"/>
    <property type="project" value="TreeGrafter"/>
</dbReference>
<dbReference type="AlphaFoldDB" id="G3NPE1"/>
<dbReference type="InterPro" id="IPR002017">
    <property type="entry name" value="Spectrin_repeat"/>
</dbReference>
<reference evidence="5" key="1">
    <citation type="submission" date="2006-01" db="EMBL/GenBank/DDBJ databases">
        <authorList>
            <person name="Lindblad-Toh K."/>
            <person name="Mauceli E."/>
            <person name="Grabherr M."/>
            <person name="Chang J.L."/>
            <person name="Lander E.S."/>
        </authorList>
    </citation>
    <scope>NUCLEOTIDE SEQUENCE [LARGE SCALE GENOMIC DNA]</scope>
</reference>
<dbReference type="FunFam" id="1.10.418.10:FF:000002">
    <property type="entry name" value="Microtubule-actin cross-linking factor 1"/>
    <property type="match status" value="1"/>
</dbReference>
<proteinExistence type="predicted"/>
<dbReference type="GO" id="GO:0045296">
    <property type="term" value="F:cadherin binding"/>
    <property type="evidence" value="ECO:0007669"/>
    <property type="project" value="TreeGrafter"/>
</dbReference>
<dbReference type="PANTHER" id="PTHR23169">
    <property type="entry name" value="ENVOPLAKIN"/>
    <property type="match status" value="1"/>
</dbReference>
<dbReference type="InterPro" id="IPR049538">
    <property type="entry name" value="PCN-like_spectrin-like_rpt"/>
</dbReference>
<dbReference type="Pfam" id="PF21019">
    <property type="entry name" value="Spectrin_3"/>
    <property type="match status" value="1"/>
</dbReference>
<dbReference type="GO" id="GO:0008307">
    <property type="term" value="F:structural constituent of muscle"/>
    <property type="evidence" value="ECO:0007669"/>
    <property type="project" value="TreeGrafter"/>
</dbReference>
<dbReference type="InterPro" id="IPR001715">
    <property type="entry name" value="CH_dom"/>
</dbReference>
<dbReference type="GO" id="GO:0005925">
    <property type="term" value="C:focal adhesion"/>
    <property type="evidence" value="ECO:0007669"/>
    <property type="project" value="TreeGrafter"/>
</dbReference>
<feature type="domain" description="Calponin-homology (CH)" evidence="4">
    <location>
        <begin position="313"/>
        <end position="418"/>
    </location>
</feature>
<sequence>MVAGMLMPLRELRAIYELLFKDGVMVAKKDKRPQIKHPELECVSNLQVIRAMGSLKSRGYVKETFAWRHFYWYLTNEGIVYLRDYLRLPAEIVPASLQRTRKPLAIGHRVPRVQSVEGPTSYVPKPGRWGEAESQEAMTERQGYRHKMMTTDEKASTGYVTTSSSAITRLPDTKIKEEKTKKLPFSYERDRVQKKTFTKWVNKHLIKHHRRAESQRHVTDLYEDLRDGHNLISLLEVLSGDTLPREKGRMRFHKLQNVQIALDFLRHRQVKLVNIRNDDIADGNPKLTLGLIWTIILHFQISDIQINGQSEDMTAKEKLLIWSQRMTNGYQGIRCDNFTTSWRDGKLFNAVIHKHHPRLIDMGQVYRQTNLQNLEHAFHVAESDLGVTRLLDPEDVDVPHPDEKSIITYVSSLYDAMPRLDAHDGARANELELRWQEYYELVTLLLQWNRHHVTIFQERKFPASYEEIEILWRQFLKFKETELPAKESDKNRSKHIYHAVHAGQVKVPPGYHPIDVEKEWGRLHVAILERERLLRIEFERLERLQRIFSKVQMESGTYDGQLSHLETLLQTDIRLLKAGKPAQHTAEVERELDKADNAIRLLFNDVQILKDGRHPQAEQMYRRVYCLHERLVNLRTDYNLRLKSSMKITQVPQTQSVRPEQDDVTIRYVKDLLAWVEENQLRIDGAEWGSDLPSVESQLGSHRGLHKTVEDFRSKIERARADESQLSPIGKGSYREYMGKLDLQYGKLLNSSKSRLKNLDSLHTFIGAATKEMMWLNDKEEEEVNFDWSDRNANMTAKKDNYSGLMRELELREKKVSDLQVMGDRLVRDGHPGKKTVESFTAALQTQWSWILQLCCCIEAHLKENTAYYQFFADVKEAQDKMNKMQENMKKKYSCDRSTTATRLEDLLQDTVEEKEQLNEFKTIATGLNKRAKSIIQLKPRNPTTPIKGKLPVQAVCDFKQQE</sequence>
<dbReference type="GO" id="GO:0042383">
    <property type="term" value="C:sarcolemma"/>
    <property type="evidence" value="ECO:0007669"/>
    <property type="project" value="TreeGrafter"/>
</dbReference>
<dbReference type="Gene3D" id="1.20.58.1060">
    <property type="match status" value="1"/>
</dbReference>
<evidence type="ECO:0000259" key="4">
    <source>
        <dbReference type="PROSITE" id="PS50021"/>
    </source>
</evidence>
<dbReference type="FunFam" id="1.10.10.10:FF:000388">
    <property type="entry name" value="plectin isoform X1"/>
    <property type="match status" value="1"/>
</dbReference>
<dbReference type="FunFam" id="1.10.418.10:FF:000029">
    <property type="entry name" value="plectin isoform X2"/>
    <property type="match status" value="1"/>
</dbReference>
<name>G3NPE1_GASAC</name>
<dbReference type="FunFam" id="1.20.58.60:FF:000009">
    <property type="entry name" value="dystonin isoform X1"/>
    <property type="match status" value="1"/>
</dbReference>
<dbReference type="CDD" id="cd00176">
    <property type="entry name" value="SPEC"/>
    <property type="match status" value="2"/>
</dbReference>
<dbReference type="InterPro" id="IPR043197">
    <property type="entry name" value="Plakin"/>
</dbReference>
<keyword evidence="2" id="KW-0009">Actin-binding</keyword>